<dbReference type="EC" id="1.-.-.-" evidence="6"/>
<keyword evidence="7" id="KW-0812">Transmembrane</keyword>
<evidence type="ECO:0000313" key="8">
    <source>
        <dbReference type="EMBL" id="WAR28557.1"/>
    </source>
</evidence>
<evidence type="ECO:0000256" key="6">
    <source>
        <dbReference type="RuleBase" id="RU361177"/>
    </source>
</evidence>
<comment type="similarity">
    <text evidence="1 6">Belongs to the FMO family.</text>
</comment>
<sequence length="449" mass="50795">MTTDVDAVVIGGGTSGVATLKCLLDAGLTAVVVERTADVGGLWKFREHDYGVMSFTHVNVSKHNYCFSDFPFPDDVPDFPHNTIMAQYISDYVDHFGLREHIRFQKMVLKVERVDGIWLTHIKHVEDDGKTVKQSEDEEVIRKIVHSVSFNDAMSNGITGSRVCKPVYISSRSGAWIAPNYIFGNPLDLYACRWNLNPNMKALSTQPTISSTLVHHIQRREIVLVPNIERIADNKVMFMDGTQAEFDNIILCTGYKIDLPYLEDRVRNVVLDDEHNTIKLYKSVFSPDIGRSLAFIGFVQPSSGGVILMSEMQARWLAEICKGRVKLPSEREMRSAMELEKKQNAYKYYNCAGHTMQRDPLVYNDDIAELIGAKPSLLRFPGLAWRLLMSSCGACQWRLQGPNKWVGAIEAVKKVPMTDLMNYLGLTLFFVGVVLLLYICKVFVDMCWT</sequence>
<dbReference type="PANTHER" id="PTHR23023">
    <property type="entry name" value="DIMETHYLANILINE MONOOXYGENASE"/>
    <property type="match status" value="1"/>
</dbReference>
<keyword evidence="6" id="KW-0503">Monooxygenase</keyword>
<keyword evidence="2 6" id="KW-0285">Flavoprotein</keyword>
<evidence type="ECO:0000256" key="4">
    <source>
        <dbReference type="ARBA" id="ARBA00022857"/>
    </source>
</evidence>
<comment type="cofactor">
    <cofactor evidence="6">
        <name>FAD</name>
        <dbReference type="ChEBI" id="CHEBI:57692"/>
    </cofactor>
</comment>
<proteinExistence type="inferred from homology"/>
<organism evidence="8 9">
    <name type="scientific">Mya arenaria</name>
    <name type="common">Soft-shell clam</name>
    <dbReference type="NCBI Taxonomy" id="6604"/>
    <lineage>
        <taxon>Eukaryota</taxon>
        <taxon>Metazoa</taxon>
        <taxon>Spiralia</taxon>
        <taxon>Lophotrochozoa</taxon>
        <taxon>Mollusca</taxon>
        <taxon>Bivalvia</taxon>
        <taxon>Autobranchia</taxon>
        <taxon>Heteroconchia</taxon>
        <taxon>Euheterodonta</taxon>
        <taxon>Imparidentia</taxon>
        <taxon>Neoheterodontei</taxon>
        <taxon>Myida</taxon>
        <taxon>Myoidea</taxon>
        <taxon>Myidae</taxon>
        <taxon>Mya</taxon>
    </lineage>
</organism>
<keyword evidence="3 6" id="KW-0274">FAD</keyword>
<dbReference type="Proteomes" id="UP001164746">
    <property type="component" value="Chromosome 15"/>
</dbReference>
<keyword evidence="7" id="KW-0472">Membrane</keyword>
<evidence type="ECO:0000256" key="1">
    <source>
        <dbReference type="ARBA" id="ARBA00009183"/>
    </source>
</evidence>
<dbReference type="PIRSF" id="PIRSF000332">
    <property type="entry name" value="FMO"/>
    <property type="match status" value="1"/>
</dbReference>
<evidence type="ECO:0000256" key="3">
    <source>
        <dbReference type="ARBA" id="ARBA00022827"/>
    </source>
</evidence>
<accession>A0ABY7G5G5</accession>
<dbReference type="InterPro" id="IPR000960">
    <property type="entry name" value="Flavin_mOase"/>
</dbReference>
<gene>
    <name evidence="8" type="ORF">MAR_014261</name>
</gene>
<dbReference type="InterPro" id="IPR020946">
    <property type="entry name" value="Flavin_mOase-like"/>
</dbReference>
<keyword evidence="5 6" id="KW-0560">Oxidoreductase</keyword>
<dbReference type="Gene3D" id="3.50.50.60">
    <property type="entry name" value="FAD/NAD(P)-binding domain"/>
    <property type="match status" value="3"/>
</dbReference>
<keyword evidence="9" id="KW-1185">Reference proteome</keyword>
<dbReference type="PRINTS" id="PR00370">
    <property type="entry name" value="FMOXYGENASE"/>
</dbReference>
<keyword evidence="4" id="KW-0521">NADP</keyword>
<reference evidence="8" key="1">
    <citation type="submission" date="2022-11" db="EMBL/GenBank/DDBJ databases">
        <title>Centuries of genome instability and evolution in soft-shell clam transmissible cancer (bioRxiv).</title>
        <authorList>
            <person name="Hart S.F.M."/>
            <person name="Yonemitsu M.A."/>
            <person name="Giersch R.M."/>
            <person name="Beal B.F."/>
            <person name="Arriagada G."/>
            <person name="Davis B.W."/>
            <person name="Ostrander E.A."/>
            <person name="Goff S.P."/>
            <person name="Metzger M.J."/>
        </authorList>
    </citation>
    <scope>NUCLEOTIDE SEQUENCE</scope>
    <source>
        <strain evidence="8">MELC-2E11</strain>
        <tissue evidence="8">Siphon/mantle</tissue>
    </source>
</reference>
<dbReference type="InterPro" id="IPR036188">
    <property type="entry name" value="FAD/NAD-bd_sf"/>
</dbReference>
<evidence type="ECO:0000256" key="7">
    <source>
        <dbReference type="SAM" id="Phobius"/>
    </source>
</evidence>
<dbReference type="Pfam" id="PF00743">
    <property type="entry name" value="FMO-like"/>
    <property type="match status" value="2"/>
</dbReference>
<feature type="transmembrane region" description="Helical" evidence="7">
    <location>
        <begin position="423"/>
        <end position="444"/>
    </location>
</feature>
<evidence type="ECO:0000256" key="5">
    <source>
        <dbReference type="ARBA" id="ARBA00023002"/>
    </source>
</evidence>
<evidence type="ECO:0000313" key="9">
    <source>
        <dbReference type="Proteomes" id="UP001164746"/>
    </source>
</evidence>
<keyword evidence="7" id="KW-1133">Transmembrane helix</keyword>
<dbReference type="EMBL" id="CP111026">
    <property type="protein sequence ID" value="WAR28557.1"/>
    <property type="molecule type" value="Genomic_DNA"/>
</dbReference>
<dbReference type="SUPFAM" id="SSF51905">
    <property type="entry name" value="FAD/NAD(P)-binding domain"/>
    <property type="match status" value="2"/>
</dbReference>
<evidence type="ECO:0000256" key="2">
    <source>
        <dbReference type="ARBA" id="ARBA00022630"/>
    </source>
</evidence>
<dbReference type="InterPro" id="IPR050346">
    <property type="entry name" value="FMO-like"/>
</dbReference>
<name>A0ABY7G5G5_MYAAR</name>
<protein>
    <recommendedName>
        <fullName evidence="6">Flavin-containing monooxygenase</fullName>
        <ecNumber evidence="6">1.-.-.-</ecNumber>
    </recommendedName>
</protein>